<organism evidence="9 10">
    <name type="scientific">Luteibacter jiangsuensis</name>
    <dbReference type="NCBI Taxonomy" id="637577"/>
    <lineage>
        <taxon>Bacteria</taxon>
        <taxon>Pseudomonadati</taxon>
        <taxon>Pseudomonadota</taxon>
        <taxon>Gammaproteobacteria</taxon>
        <taxon>Lysobacterales</taxon>
        <taxon>Rhodanobacteraceae</taxon>
        <taxon>Luteibacter</taxon>
    </lineage>
</organism>
<evidence type="ECO:0000256" key="4">
    <source>
        <dbReference type="SAM" id="SignalP"/>
    </source>
</evidence>
<dbReference type="EC" id="3.2.1.40" evidence="2"/>
<keyword evidence="4" id="KW-0732">Signal</keyword>
<dbReference type="InterPro" id="IPR008928">
    <property type="entry name" value="6-hairpin_glycosidase_sf"/>
</dbReference>
<comment type="catalytic activity">
    <reaction evidence="1">
        <text>Hydrolysis of terminal non-reducing alpha-L-rhamnose residues in alpha-L-rhamnosides.</text>
        <dbReference type="EC" id="3.2.1.40"/>
    </reaction>
</comment>
<dbReference type="InterPro" id="IPR016007">
    <property type="entry name" value="Alpha_rhamnosid"/>
</dbReference>
<dbReference type="PANTHER" id="PTHR33307">
    <property type="entry name" value="ALPHA-RHAMNOSIDASE (EUROFUNG)"/>
    <property type="match status" value="1"/>
</dbReference>
<feature type="domain" description="Alpha-L-rhamnosidase six-hairpin glycosidase" evidence="7">
    <location>
        <begin position="434"/>
        <end position="767"/>
    </location>
</feature>
<feature type="chain" id="PRO_5047346975" description="alpha-L-rhamnosidase" evidence="4">
    <location>
        <begin position="22"/>
        <end position="850"/>
    </location>
</feature>
<dbReference type="Gene3D" id="2.60.120.260">
    <property type="entry name" value="Galactose-binding domain-like"/>
    <property type="match status" value="2"/>
</dbReference>
<dbReference type="PIRSF" id="PIRSF010631">
    <property type="entry name" value="A-rhamnsds"/>
    <property type="match status" value="1"/>
</dbReference>
<dbReference type="Pfam" id="PF05592">
    <property type="entry name" value="Bac_rhamnosid"/>
    <property type="match status" value="1"/>
</dbReference>
<dbReference type="Pfam" id="PF17390">
    <property type="entry name" value="Bac_rhamnosid_C"/>
    <property type="match status" value="1"/>
</dbReference>
<dbReference type="Pfam" id="PF25788">
    <property type="entry name" value="Ig_Rha78A_N"/>
    <property type="match status" value="1"/>
</dbReference>
<dbReference type="InterPro" id="IPR008902">
    <property type="entry name" value="Rhamnosid_concanavalin"/>
</dbReference>
<keyword evidence="3 9" id="KW-0378">Hydrolase</keyword>
<dbReference type="PANTHER" id="PTHR33307:SF6">
    <property type="entry name" value="ALPHA-RHAMNOSIDASE (EUROFUNG)-RELATED"/>
    <property type="match status" value="1"/>
</dbReference>
<dbReference type="Gene3D" id="1.50.10.10">
    <property type="match status" value="1"/>
</dbReference>
<dbReference type="InterPro" id="IPR035398">
    <property type="entry name" value="Bac_rhamnosid_C"/>
</dbReference>
<gene>
    <name evidence="9" type="ORF">HBF26_15055</name>
</gene>
<feature type="domain" description="Alpha-L-rhamnosidase C-terminal" evidence="8">
    <location>
        <begin position="770"/>
        <end position="836"/>
    </location>
</feature>
<dbReference type="Gene3D" id="2.60.420.10">
    <property type="entry name" value="Maltose phosphorylase, domain 3"/>
    <property type="match status" value="1"/>
</dbReference>
<reference evidence="9 10" key="1">
    <citation type="journal article" date="2011" name="Curr. Microbiol.">
        <title>Luteibacter jiangsuensis sp. nov.: a methamidophos-degrading bacterium isolated from a methamidophos-manufacturing factory.</title>
        <authorList>
            <person name="Wang L."/>
            <person name="Wang G.L."/>
            <person name="Li S.P."/>
            <person name="Jiang J.D."/>
        </authorList>
    </citation>
    <scope>NUCLEOTIDE SEQUENCE [LARGE SCALE GENOMIC DNA]</scope>
    <source>
        <strain evidence="9 10">CGMCC 1.10133</strain>
    </source>
</reference>
<dbReference type="EMBL" id="JAAQQR010000007">
    <property type="protein sequence ID" value="NID06211.1"/>
    <property type="molecule type" value="Genomic_DNA"/>
</dbReference>
<feature type="domain" description="Alpha-L-rhamnosidase concanavalin-like" evidence="5">
    <location>
        <begin position="326"/>
        <end position="428"/>
    </location>
</feature>
<evidence type="ECO:0000256" key="3">
    <source>
        <dbReference type="ARBA" id="ARBA00022801"/>
    </source>
</evidence>
<dbReference type="InterPro" id="IPR012341">
    <property type="entry name" value="6hp_glycosidase-like_sf"/>
</dbReference>
<dbReference type="Proteomes" id="UP001429601">
    <property type="component" value="Unassembled WGS sequence"/>
</dbReference>
<dbReference type="Pfam" id="PF17389">
    <property type="entry name" value="Bac_rhamnosid6H"/>
    <property type="match status" value="1"/>
</dbReference>
<protein>
    <recommendedName>
        <fullName evidence="2">alpha-L-rhamnosidase</fullName>
        <ecNumber evidence="2">3.2.1.40</ecNumber>
    </recommendedName>
</protein>
<keyword evidence="10" id="KW-1185">Reference proteome</keyword>
<evidence type="ECO:0000313" key="10">
    <source>
        <dbReference type="Proteomes" id="UP001429601"/>
    </source>
</evidence>
<dbReference type="Pfam" id="PF08531">
    <property type="entry name" value="Bac_rhamnosid_N"/>
    <property type="match status" value="1"/>
</dbReference>
<dbReference type="SUPFAM" id="SSF48208">
    <property type="entry name" value="Six-hairpin glycosidases"/>
    <property type="match status" value="1"/>
</dbReference>
<evidence type="ECO:0000256" key="2">
    <source>
        <dbReference type="ARBA" id="ARBA00012652"/>
    </source>
</evidence>
<proteinExistence type="predicted"/>
<evidence type="ECO:0000259" key="5">
    <source>
        <dbReference type="Pfam" id="PF05592"/>
    </source>
</evidence>
<evidence type="ECO:0000259" key="6">
    <source>
        <dbReference type="Pfam" id="PF08531"/>
    </source>
</evidence>
<dbReference type="InterPro" id="IPR013737">
    <property type="entry name" value="Bac_rhamnosid_N"/>
</dbReference>
<evidence type="ECO:0000259" key="7">
    <source>
        <dbReference type="Pfam" id="PF17389"/>
    </source>
</evidence>
<evidence type="ECO:0000313" key="9">
    <source>
        <dbReference type="EMBL" id="NID06211.1"/>
    </source>
</evidence>
<comment type="caution">
    <text evidence="9">The sequence shown here is derived from an EMBL/GenBank/DDBJ whole genome shotgun (WGS) entry which is preliminary data.</text>
</comment>
<dbReference type="RefSeq" id="WP_167128229.1">
    <property type="nucleotide sequence ID" value="NZ_JAAQQR010000007.1"/>
</dbReference>
<dbReference type="InterPro" id="IPR013783">
    <property type="entry name" value="Ig-like_fold"/>
</dbReference>
<evidence type="ECO:0000259" key="8">
    <source>
        <dbReference type="Pfam" id="PF17390"/>
    </source>
</evidence>
<name>A0ABX0Q8Z5_9GAMM</name>
<sequence length="850" mass="93161">MTAYRLVLVAALCLVPALADASVFVDTPRVEHADAPTYVDVARPRFSWIVHGDTNGTRQTGYRIAVSRRGTIVWDSGWVDSARSFDIAYGGPALPPGERYEWRADVRTSAGDATTSSRFDTALDTGGWSAAHWIGKGDDSLPAPIVRKSFRVDDSVKRAMLYVAAGGYADMSIDGKPVSDAVLSPGFTDYDKRVEVVGTEVKLEPGEHVLAAELGRGFYGLTNRDVWHWERAPWHGRPRVRALLRIEYANGGVQTIGTDTRWHVAEGPTRRDDLYGGETYDARFANPQVWKAASELPAPRGRLVAQTEQPIRAVTSFAATGVTEPRPGVYVFAFPRVIAGWATFDVDGPAGSTIVARYGEKLLPDGTVDARDEHHYFKDGFQTDRLTLAGRPLRWHPRFSYKGFRYVQVEGWPGGKPSPAAVTAQAVHTDVAITGRFESSNELLDWIHAAAVDTMLNNLHGIPTDTPMYEKNGWTGDGMLGADMFLRNFDAGRLFAKWLCDISDARNAEGAPLLIAPNPGWGDVRAPTWHSAYVFIPWSLWMATGDMQPIEEHIDGIARYVAMEDARSPGGIADTELGDWVSPETNPAGENAPEDKRVAATAYLYGMERRTADMLRLTGNAARAAWFDKRADAVREAFNVRFLDREAGRYRGEGDKGYRQAHNLLALAFGLVPDELRSKVAAGVAADVKGRDNHLDTGALATKIILPVLTATGHAAEAWAVATQTTFPSWGFWRANGATSLWEHWKLASRSRGHYFLGTVDDWLYGDVAGLRPLEPGWHRFEVRPAFTAFLDHASAAVMTPYGEASVAWRRTAGKVRADVVVPVGAEAKVTLPGLPVRVLGAGRHTLFTP</sequence>
<accession>A0ABX0Q8Z5</accession>
<evidence type="ECO:0000256" key="1">
    <source>
        <dbReference type="ARBA" id="ARBA00001445"/>
    </source>
</evidence>
<dbReference type="GO" id="GO:0016787">
    <property type="term" value="F:hydrolase activity"/>
    <property type="evidence" value="ECO:0007669"/>
    <property type="project" value="UniProtKB-KW"/>
</dbReference>
<dbReference type="InterPro" id="IPR035396">
    <property type="entry name" value="Bac_rhamnosid6H"/>
</dbReference>
<dbReference type="Gene3D" id="2.60.40.10">
    <property type="entry name" value="Immunoglobulins"/>
    <property type="match status" value="1"/>
</dbReference>
<feature type="domain" description="Bacterial alpha-L-rhamnosidase N-terminal" evidence="6">
    <location>
        <begin position="155"/>
        <end position="314"/>
    </location>
</feature>
<feature type="signal peptide" evidence="4">
    <location>
        <begin position="1"/>
        <end position="21"/>
    </location>
</feature>